<dbReference type="RefSeq" id="WP_096328819.1">
    <property type="nucleotide sequence ID" value="NZ_FOMX01000019.1"/>
</dbReference>
<dbReference type="PROSITE" id="PS51257">
    <property type="entry name" value="PROKAR_LIPOPROTEIN"/>
    <property type="match status" value="1"/>
</dbReference>
<dbReference type="GO" id="GO:0045493">
    <property type="term" value="P:xylan catabolic process"/>
    <property type="evidence" value="ECO:0007669"/>
    <property type="project" value="UniProtKB-KW"/>
</dbReference>
<evidence type="ECO:0000256" key="7">
    <source>
        <dbReference type="ARBA" id="ARBA00023326"/>
    </source>
</evidence>
<name>A0A1I2D5T3_9BACT</name>
<organism evidence="9 10">
    <name type="scientific">Nannocystis exedens</name>
    <dbReference type="NCBI Taxonomy" id="54"/>
    <lineage>
        <taxon>Bacteria</taxon>
        <taxon>Pseudomonadati</taxon>
        <taxon>Myxococcota</taxon>
        <taxon>Polyangia</taxon>
        <taxon>Nannocystales</taxon>
        <taxon>Nannocystaceae</taxon>
        <taxon>Nannocystis</taxon>
    </lineage>
</organism>
<feature type="region of interest" description="Disordered" evidence="8">
    <location>
        <begin position="24"/>
        <end position="99"/>
    </location>
</feature>
<evidence type="ECO:0000256" key="3">
    <source>
        <dbReference type="ARBA" id="ARBA00022651"/>
    </source>
</evidence>
<evidence type="ECO:0000256" key="2">
    <source>
        <dbReference type="ARBA" id="ARBA00022525"/>
    </source>
</evidence>
<protein>
    <submittedName>
        <fullName evidence="9">Poly(3-hydroxybutyrate) depolymerase</fullName>
    </submittedName>
</protein>
<keyword evidence="4" id="KW-0732">Signal</keyword>
<keyword evidence="6" id="KW-0119">Carbohydrate metabolism</keyword>
<dbReference type="InterPro" id="IPR029058">
    <property type="entry name" value="AB_hydrolase_fold"/>
</dbReference>
<dbReference type="STRING" id="54.SAMN02745121_05401"/>
<evidence type="ECO:0000313" key="10">
    <source>
        <dbReference type="Proteomes" id="UP000199400"/>
    </source>
</evidence>
<dbReference type="Gene3D" id="3.40.50.1820">
    <property type="entry name" value="alpha/beta hydrolase"/>
    <property type="match status" value="1"/>
</dbReference>
<evidence type="ECO:0000256" key="8">
    <source>
        <dbReference type="SAM" id="MobiDB-lite"/>
    </source>
</evidence>
<evidence type="ECO:0000256" key="5">
    <source>
        <dbReference type="ARBA" id="ARBA00022801"/>
    </source>
</evidence>
<dbReference type="AlphaFoldDB" id="A0A1I2D5T3"/>
<dbReference type="EMBL" id="FOMX01000019">
    <property type="protein sequence ID" value="SFE75897.1"/>
    <property type="molecule type" value="Genomic_DNA"/>
</dbReference>
<evidence type="ECO:0000256" key="4">
    <source>
        <dbReference type="ARBA" id="ARBA00022729"/>
    </source>
</evidence>
<dbReference type="GO" id="GO:0030600">
    <property type="term" value="F:feruloyl esterase activity"/>
    <property type="evidence" value="ECO:0007669"/>
    <property type="project" value="InterPro"/>
</dbReference>
<dbReference type="Proteomes" id="UP000199400">
    <property type="component" value="Unassembled WGS sequence"/>
</dbReference>
<dbReference type="InterPro" id="IPR043595">
    <property type="entry name" value="FaeB/C/D"/>
</dbReference>
<evidence type="ECO:0000256" key="1">
    <source>
        <dbReference type="ARBA" id="ARBA00004613"/>
    </source>
</evidence>
<keyword evidence="2" id="KW-0964">Secreted</keyword>
<evidence type="ECO:0000256" key="6">
    <source>
        <dbReference type="ARBA" id="ARBA00023277"/>
    </source>
</evidence>
<gene>
    <name evidence="9" type="ORF">SAMN02745121_05401</name>
</gene>
<keyword evidence="3" id="KW-0858">Xylan degradation</keyword>
<dbReference type="PANTHER" id="PTHR38050">
    <property type="match status" value="1"/>
</dbReference>
<keyword evidence="7" id="KW-0624">Polysaccharide degradation</keyword>
<dbReference type="PANTHER" id="PTHR38050:SF2">
    <property type="entry name" value="FERULOYL ESTERASE C-RELATED"/>
    <property type="match status" value="1"/>
</dbReference>
<keyword evidence="10" id="KW-1185">Reference proteome</keyword>
<reference evidence="10" key="1">
    <citation type="submission" date="2016-10" db="EMBL/GenBank/DDBJ databases">
        <authorList>
            <person name="Varghese N."/>
            <person name="Submissions S."/>
        </authorList>
    </citation>
    <scope>NUCLEOTIDE SEQUENCE [LARGE SCALE GENOMIC DNA]</scope>
    <source>
        <strain evidence="10">ATCC 25963</strain>
    </source>
</reference>
<evidence type="ECO:0000313" key="9">
    <source>
        <dbReference type="EMBL" id="SFE75897.1"/>
    </source>
</evidence>
<dbReference type="SUPFAM" id="SSF53474">
    <property type="entry name" value="alpha/beta-Hydrolases"/>
    <property type="match status" value="1"/>
</dbReference>
<keyword evidence="5" id="KW-0378">Hydrolase</keyword>
<proteinExistence type="predicted"/>
<sequence length="360" mass="36853">MIRGLGNFSWAAWLAAGSIGGCSGGGDGSTDATGATTTMATTDPPATTGEAASDATTTGGTTAEPPASTSTGTTAAPTTGTPTTGEPTTTDASTTGGTTGALGSAGCGVMNPASGGLTIAVQDQSGQYIVSLPPDYDPNSPYPLGFAFHGRNRTGPNCQDGDCAGFQAAMGDHAILVYMTSLGGTGWEGDGEREINAEFFEKVLEQLVNNYCVDEARVFAAGTSSGAHFVNILGCRFGDRLLAVAPVAGYLPEKEDCVDRVAALVIHGIADVHVPFGNGEEARDFWRERNGCSDETAPPIADVHAAVEAEPESHGCAAYQACDVGLPVVWCEHSEGGYDGTTHGWPLFGGQQIWEFVQSL</sequence>
<feature type="compositionally biased region" description="Low complexity" evidence="8">
    <location>
        <begin position="29"/>
        <end position="96"/>
    </location>
</feature>
<comment type="subcellular location">
    <subcellularLocation>
        <location evidence="1">Secreted</location>
    </subcellularLocation>
</comment>
<dbReference type="GO" id="GO:0005576">
    <property type="term" value="C:extracellular region"/>
    <property type="evidence" value="ECO:0007669"/>
    <property type="project" value="UniProtKB-SubCell"/>
</dbReference>
<accession>A0A1I2D5T3</accession>